<organism evidence="14 15">
    <name type="scientific">Acinetobacter shaoyimingii</name>
    <dbReference type="NCBI Taxonomy" id="2715164"/>
    <lineage>
        <taxon>Bacteria</taxon>
        <taxon>Pseudomonadati</taxon>
        <taxon>Pseudomonadota</taxon>
        <taxon>Gammaproteobacteria</taxon>
        <taxon>Moraxellales</taxon>
        <taxon>Moraxellaceae</taxon>
        <taxon>Acinetobacter</taxon>
    </lineage>
</organism>
<sequence length="409" mass="45321">MQNLPKVQLNRTTLLFPLALVLFEFSVYICNDLVQPAMLAITQDFGVSSSWAPSSMSFFLLGGACLAWLLGPLSDRIGRKKMLLAGVIFFVICCLLIIFTQSIHQFLAFRFLQGIGLTIISAVGYAAIQEIFEERDAIKVMALMANISLIAPLLGPVLGAFMIEHVSWHWGFIGIAILAALSWFGLKAKMPNYQLSVTKKPLSYIWDDFKAVFRNRRFLGLALSIPMVSIPLILWIALSPVILVEHLGLTNMQYGLAQVPVLGGLIIGNIALINIIDRLPLGKTVMLTLPLMLLGTLILIAGVIWKDYLLWSLIVGMTLISFGEGCSFSVLYRFALSSSPVSQGTVAAAVGMIMMVAFFIVIELVRITYESHGMWAYALTCFALIALWFTFPRRIVKNIMQERLAKGEF</sequence>
<dbReference type="GO" id="GO:0015385">
    <property type="term" value="F:sodium:proton antiporter activity"/>
    <property type="evidence" value="ECO:0007669"/>
    <property type="project" value="TreeGrafter"/>
</dbReference>
<dbReference type="InterPro" id="IPR036259">
    <property type="entry name" value="MFS_trans_sf"/>
</dbReference>
<dbReference type="SUPFAM" id="SSF103473">
    <property type="entry name" value="MFS general substrate transporter"/>
    <property type="match status" value="1"/>
</dbReference>
<feature type="transmembrane region" description="Helical" evidence="12">
    <location>
        <begin position="50"/>
        <end position="70"/>
    </location>
</feature>
<feature type="domain" description="Major facilitator superfamily (MFS) profile" evidence="13">
    <location>
        <begin position="12"/>
        <end position="395"/>
    </location>
</feature>
<dbReference type="PANTHER" id="PTHR23502">
    <property type="entry name" value="MAJOR FACILITATOR SUPERFAMILY"/>
    <property type="match status" value="1"/>
</dbReference>
<proteinExistence type="inferred from homology"/>
<dbReference type="GO" id="GO:0046677">
    <property type="term" value="P:response to antibiotic"/>
    <property type="evidence" value="ECO:0007669"/>
    <property type="project" value="UniProtKB-KW"/>
</dbReference>
<feature type="transmembrane region" description="Helical" evidence="12">
    <location>
        <begin position="107"/>
        <end position="128"/>
    </location>
</feature>
<feature type="transmembrane region" description="Helical" evidence="12">
    <location>
        <begin position="311"/>
        <end position="332"/>
    </location>
</feature>
<evidence type="ECO:0000256" key="6">
    <source>
        <dbReference type="ARBA" id="ARBA00022692"/>
    </source>
</evidence>
<dbReference type="KEGG" id="asha:G8E00_14180"/>
<dbReference type="Proteomes" id="UP000502297">
    <property type="component" value="Chromosome"/>
</dbReference>
<feature type="transmembrane region" description="Helical" evidence="12">
    <location>
        <begin position="255"/>
        <end position="273"/>
    </location>
</feature>
<keyword evidence="6 12" id="KW-0812">Transmembrane</keyword>
<keyword evidence="8 12" id="KW-0472">Membrane</keyword>
<keyword evidence="3" id="KW-0813">Transport</keyword>
<name>A0A6G8RYX4_9GAMM</name>
<dbReference type="EMBL" id="CP049801">
    <property type="protein sequence ID" value="QIO06998.1"/>
    <property type="molecule type" value="Genomic_DNA"/>
</dbReference>
<keyword evidence="9" id="KW-0046">Antibiotic resistance</keyword>
<dbReference type="PANTHER" id="PTHR23502:SF43">
    <property type="entry name" value="MULTIDRUG TRANSPORTER MDFA"/>
    <property type="match status" value="1"/>
</dbReference>
<evidence type="ECO:0000313" key="14">
    <source>
        <dbReference type="EMBL" id="QIO06998.1"/>
    </source>
</evidence>
<gene>
    <name evidence="14" type="ORF">G8E00_14180</name>
</gene>
<accession>A0A6G8RYX4</accession>
<evidence type="ECO:0000256" key="9">
    <source>
        <dbReference type="ARBA" id="ARBA00023251"/>
    </source>
</evidence>
<feature type="transmembrane region" description="Helical" evidence="12">
    <location>
        <begin position="168"/>
        <end position="186"/>
    </location>
</feature>
<dbReference type="RefSeq" id="WP_166225620.1">
    <property type="nucleotide sequence ID" value="NZ_CP049801.1"/>
</dbReference>
<protein>
    <recommendedName>
        <fullName evidence="11">Multidrug transporter MdfA</fullName>
    </recommendedName>
</protein>
<evidence type="ECO:0000256" key="11">
    <source>
        <dbReference type="ARBA" id="ARBA00040126"/>
    </source>
</evidence>
<keyword evidence="7 12" id="KW-1133">Transmembrane helix</keyword>
<evidence type="ECO:0000259" key="13">
    <source>
        <dbReference type="PROSITE" id="PS50850"/>
    </source>
</evidence>
<dbReference type="Gene3D" id="1.20.1720.10">
    <property type="entry name" value="Multidrug resistance protein D"/>
    <property type="match status" value="1"/>
</dbReference>
<dbReference type="GO" id="GO:1990961">
    <property type="term" value="P:xenobiotic detoxification by transmembrane export across the plasma membrane"/>
    <property type="evidence" value="ECO:0007669"/>
    <property type="project" value="TreeGrafter"/>
</dbReference>
<evidence type="ECO:0000256" key="3">
    <source>
        <dbReference type="ARBA" id="ARBA00022448"/>
    </source>
</evidence>
<evidence type="ECO:0000256" key="7">
    <source>
        <dbReference type="ARBA" id="ARBA00022989"/>
    </source>
</evidence>
<dbReference type="PROSITE" id="PS50850">
    <property type="entry name" value="MFS"/>
    <property type="match status" value="1"/>
</dbReference>
<evidence type="ECO:0000256" key="4">
    <source>
        <dbReference type="ARBA" id="ARBA00022475"/>
    </source>
</evidence>
<dbReference type="InterPro" id="IPR005829">
    <property type="entry name" value="Sugar_transporter_CS"/>
</dbReference>
<dbReference type="InterPro" id="IPR011701">
    <property type="entry name" value="MFS"/>
</dbReference>
<feature type="transmembrane region" description="Helical" evidence="12">
    <location>
        <begin position="344"/>
        <end position="362"/>
    </location>
</feature>
<feature type="transmembrane region" description="Helical" evidence="12">
    <location>
        <begin position="374"/>
        <end position="391"/>
    </location>
</feature>
<comment type="subcellular location">
    <subcellularLocation>
        <location evidence="1">Cell inner membrane</location>
        <topology evidence="1">Multi-pass membrane protein</topology>
    </subcellularLocation>
</comment>
<dbReference type="GO" id="GO:0005886">
    <property type="term" value="C:plasma membrane"/>
    <property type="evidence" value="ECO:0007669"/>
    <property type="project" value="UniProtKB-SubCell"/>
</dbReference>
<dbReference type="AlphaFoldDB" id="A0A6G8RYX4"/>
<evidence type="ECO:0000256" key="1">
    <source>
        <dbReference type="ARBA" id="ARBA00004429"/>
    </source>
</evidence>
<evidence type="ECO:0000256" key="2">
    <source>
        <dbReference type="ARBA" id="ARBA00011245"/>
    </source>
</evidence>
<dbReference type="Pfam" id="PF07690">
    <property type="entry name" value="MFS_1"/>
    <property type="match status" value="1"/>
</dbReference>
<keyword evidence="5" id="KW-0997">Cell inner membrane</keyword>
<reference evidence="14 15" key="1">
    <citation type="submission" date="2020-03" db="EMBL/GenBank/DDBJ databases">
        <authorList>
            <person name="Zhu W."/>
        </authorList>
    </citation>
    <scope>NUCLEOTIDE SEQUENCE [LARGE SCALE GENOMIC DNA]</scope>
    <source>
        <strain evidence="14 15">323-1</strain>
    </source>
</reference>
<dbReference type="PROSITE" id="PS00216">
    <property type="entry name" value="SUGAR_TRANSPORT_1"/>
    <property type="match status" value="1"/>
</dbReference>
<comment type="similarity">
    <text evidence="10">Belongs to the major facilitator superfamily. MdfA family.</text>
</comment>
<feature type="transmembrane region" description="Helical" evidence="12">
    <location>
        <begin position="285"/>
        <end position="305"/>
    </location>
</feature>
<evidence type="ECO:0000256" key="8">
    <source>
        <dbReference type="ARBA" id="ARBA00023136"/>
    </source>
</evidence>
<evidence type="ECO:0000256" key="12">
    <source>
        <dbReference type="SAM" id="Phobius"/>
    </source>
</evidence>
<evidence type="ECO:0000313" key="15">
    <source>
        <dbReference type="Proteomes" id="UP000502297"/>
    </source>
</evidence>
<evidence type="ECO:0000256" key="10">
    <source>
        <dbReference type="ARBA" id="ARBA00038406"/>
    </source>
</evidence>
<evidence type="ECO:0000256" key="5">
    <source>
        <dbReference type="ARBA" id="ARBA00022519"/>
    </source>
</evidence>
<dbReference type="InterPro" id="IPR020846">
    <property type="entry name" value="MFS_dom"/>
</dbReference>
<feature type="transmembrane region" description="Helical" evidence="12">
    <location>
        <begin position="218"/>
        <end position="243"/>
    </location>
</feature>
<keyword evidence="15" id="KW-1185">Reference proteome</keyword>
<feature type="transmembrane region" description="Helical" evidence="12">
    <location>
        <begin position="140"/>
        <end position="162"/>
    </location>
</feature>
<feature type="transmembrane region" description="Helical" evidence="12">
    <location>
        <begin position="82"/>
        <end position="101"/>
    </location>
</feature>
<feature type="transmembrane region" description="Helical" evidence="12">
    <location>
        <begin position="12"/>
        <end position="30"/>
    </location>
</feature>
<keyword evidence="4" id="KW-1003">Cell membrane</keyword>
<comment type="subunit">
    <text evidence="2">Monomer.</text>
</comment>